<accession>A0A2S5KLK5</accession>
<reference evidence="1 2" key="1">
    <citation type="submission" date="2018-02" db="EMBL/GenBank/DDBJ databases">
        <title>novel marine gammaproteobacteria from coastal saline agro ecosystem.</title>
        <authorList>
            <person name="Krishnan R."/>
            <person name="Ramesh Kumar N."/>
        </authorList>
    </citation>
    <scope>NUCLEOTIDE SEQUENCE [LARGE SCALE GENOMIC DNA]</scope>
    <source>
        <strain evidence="1 2">228</strain>
    </source>
</reference>
<comment type="caution">
    <text evidence="1">The sequence shown here is derived from an EMBL/GenBank/DDBJ whole genome shotgun (WGS) entry which is preliminary data.</text>
</comment>
<dbReference type="Proteomes" id="UP000238196">
    <property type="component" value="Unassembled WGS sequence"/>
</dbReference>
<sequence length="134" mass="16116">MNDQQWFEYHLDQLLESLNKLEALPEFAPEHISETDELFLENFQHLIESMSTHSGDWYAEGQDVINQLVRLYPQHTHLASRDLFWFFGGDCLHFLDDEEIEFYQNMEELRFQAEQQGLHFDYEALKDRFGKTTH</sequence>
<evidence type="ECO:0000313" key="1">
    <source>
        <dbReference type="EMBL" id="PPC75533.1"/>
    </source>
</evidence>
<gene>
    <name evidence="1" type="ORF">C4K68_20185</name>
</gene>
<evidence type="ECO:0000313" key="2">
    <source>
        <dbReference type="Proteomes" id="UP000238196"/>
    </source>
</evidence>
<dbReference type="AlphaFoldDB" id="A0A2S5KLK5"/>
<organism evidence="1 2">
    <name type="scientific">Proteobacteria bacterium 228</name>
    <dbReference type="NCBI Taxonomy" id="2083153"/>
    <lineage>
        <taxon>Bacteria</taxon>
        <taxon>Pseudomonadati</taxon>
        <taxon>Pseudomonadota</taxon>
    </lineage>
</organism>
<dbReference type="EMBL" id="PRLP01000087">
    <property type="protein sequence ID" value="PPC75533.1"/>
    <property type="molecule type" value="Genomic_DNA"/>
</dbReference>
<name>A0A2S5KLK5_9PROT</name>
<dbReference type="NCBIfam" id="NF041512">
    <property type="entry name" value="PA2817_fam"/>
    <property type="match status" value="1"/>
</dbReference>
<protein>
    <submittedName>
        <fullName evidence="1">Dehydrogenase</fullName>
    </submittedName>
</protein>
<dbReference type="OrthoDB" id="6088965at2"/>
<proteinExistence type="predicted"/>
<dbReference type="InterPro" id="IPR048156">
    <property type="entry name" value="PA2817-like"/>
</dbReference>